<dbReference type="InterPro" id="IPR011059">
    <property type="entry name" value="Metal-dep_hydrolase_composite"/>
</dbReference>
<dbReference type="InterPro" id="IPR051781">
    <property type="entry name" value="Metallo-dep_Hydrolase"/>
</dbReference>
<dbReference type="Gene3D" id="3.20.20.140">
    <property type="entry name" value="Metal-dependent hydrolases"/>
    <property type="match status" value="1"/>
</dbReference>
<evidence type="ECO:0000313" key="2">
    <source>
        <dbReference type="EMBL" id="KAF2249262.1"/>
    </source>
</evidence>
<dbReference type="GeneID" id="54582368"/>
<proteinExistence type="predicted"/>
<dbReference type="GO" id="GO:0016810">
    <property type="term" value="F:hydrolase activity, acting on carbon-nitrogen (but not peptide) bonds"/>
    <property type="evidence" value="ECO:0007669"/>
    <property type="project" value="InterPro"/>
</dbReference>
<dbReference type="InterPro" id="IPR032466">
    <property type="entry name" value="Metal_Hydrolase"/>
</dbReference>
<evidence type="ECO:0000313" key="3">
    <source>
        <dbReference type="Proteomes" id="UP000800094"/>
    </source>
</evidence>
<dbReference type="PANTHER" id="PTHR43135">
    <property type="entry name" value="ALPHA-D-RIBOSE 1-METHYLPHOSPHONATE 5-TRIPHOSPHATE DIPHOSPHATASE"/>
    <property type="match status" value="1"/>
</dbReference>
<dbReference type="SUPFAM" id="SSF51556">
    <property type="entry name" value="Metallo-dependent hydrolases"/>
    <property type="match status" value="1"/>
</dbReference>
<dbReference type="InterPro" id="IPR006680">
    <property type="entry name" value="Amidohydro-rel"/>
</dbReference>
<dbReference type="EMBL" id="ML987195">
    <property type="protein sequence ID" value="KAF2249262.1"/>
    <property type="molecule type" value="Genomic_DNA"/>
</dbReference>
<reference evidence="2" key="1">
    <citation type="journal article" date="2020" name="Stud. Mycol.">
        <title>101 Dothideomycetes genomes: a test case for predicting lifestyles and emergence of pathogens.</title>
        <authorList>
            <person name="Haridas S."/>
            <person name="Albert R."/>
            <person name="Binder M."/>
            <person name="Bloem J."/>
            <person name="Labutti K."/>
            <person name="Salamov A."/>
            <person name="Andreopoulos B."/>
            <person name="Baker S."/>
            <person name="Barry K."/>
            <person name="Bills G."/>
            <person name="Bluhm B."/>
            <person name="Cannon C."/>
            <person name="Castanera R."/>
            <person name="Culley D."/>
            <person name="Daum C."/>
            <person name="Ezra D."/>
            <person name="Gonzalez J."/>
            <person name="Henrissat B."/>
            <person name="Kuo A."/>
            <person name="Liang C."/>
            <person name="Lipzen A."/>
            <person name="Lutzoni F."/>
            <person name="Magnuson J."/>
            <person name="Mondo S."/>
            <person name="Nolan M."/>
            <person name="Ohm R."/>
            <person name="Pangilinan J."/>
            <person name="Park H.-J."/>
            <person name="Ramirez L."/>
            <person name="Alfaro M."/>
            <person name="Sun H."/>
            <person name="Tritt A."/>
            <person name="Yoshinaga Y."/>
            <person name="Zwiers L.-H."/>
            <person name="Turgeon B."/>
            <person name="Goodwin S."/>
            <person name="Spatafora J."/>
            <person name="Crous P."/>
            <person name="Grigoriev I."/>
        </authorList>
    </citation>
    <scope>NUCLEOTIDE SEQUENCE</scope>
    <source>
        <strain evidence="2">CBS 122368</strain>
    </source>
</reference>
<dbReference type="Pfam" id="PF01979">
    <property type="entry name" value="Amidohydro_1"/>
    <property type="match status" value="1"/>
</dbReference>
<feature type="domain" description="Amidohydrolase-related" evidence="1">
    <location>
        <begin position="49"/>
        <end position="361"/>
    </location>
</feature>
<dbReference type="Gene3D" id="2.30.40.10">
    <property type="entry name" value="Urease, subunit C, domain 1"/>
    <property type="match status" value="1"/>
</dbReference>
<dbReference type="Proteomes" id="UP000800094">
    <property type="component" value="Unassembled WGS sequence"/>
</dbReference>
<protein>
    <submittedName>
        <fullName evidence="2">Putative amidohydrolase</fullName>
    </submittedName>
</protein>
<keyword evidence="3" id="KW-1185">Reference proteome</keyword>
<gene>
    <name evidence="2" type="ORF">BU26DRAFT_519391</name>
</gene>
<name>A0A6A6IHA2_9PLEO</name>
<dbReference type="AlphaFoldDB" id="A0A6A6IHA2"/>
<sequence length="369" mass="39333">MPTITVTNVRVFDGENVVDGLSEVSFDTSTGLIIPKADDGTIVDGTGCTLLPGLWDTHVHLSTPTHEETLKSIPLLKDMVACGITMAVDCGRMSTEHYELFRNEAIAPDIFYTGNFATSTGSTHSKMQMADAGSLVDTVEAAAEFVEERVKEGAHYIKIVADVPGPSQEIVNQLSKAAKEHGRMTIVHAACHDAFLMALNTEPTVSIITHVPMDGPVTLDEAKLMKAKGIIAVPTLVMCETICASGWIPAISFPPALESVKALHAAGVPILVGTDSNRSTIACVQHGQALWKEMELLAQAGLNPIEILNGATQLSADMLKVLECGVIGDGKRADLLLVQGDPTTDIQALRKVVKVWKAGKEIYQRADGA</sequence>
<dbReference type="PANTHER" id="PTHR43135:SF3">
    <property type="entry name" value="ALPHA-D-RIBOSE 1-METHYLPHOSPHONATE 5-TRIPHOSPHATE DIPHOSPHATASE"/>
    <property type="match status" value="1"/>
</dbReference>
<organism evidence="2 3">
    <name type="scientific">Trematosphaeria pertusa</name>
    <dbReference type="NCBI Taxonomy" id="390896"/>
    <lineage>
        <taxon>Eukaryota</taxon>
        <taxon>Fungi</taxon>
        <taxon>Dikarya</taxon>
        <taxon>Ascomycota</taxon>
        <taxon>Pezizomycotina</taxon>
        <taxon>Dothideomycetes</taxon>
        <taxon>Pleosporomycetidae</taxon>
        <taxon>Pleosporales</taxon>
        <taxon>Massarineae</taxon>
        <taxon>Trematosphaeriaceae</taxon>
        <taxon>Trematosphaeria</taxon>
    </lineage>
</organism>
<evidence type="ECO:0000259" key="1">
    <source>
        <dbReference type="Pfam" id="PF01979"/>
    </source>
</evidence>
<accession>A0A6A6IHA2</accession>
<dbReference type="RefSeq" id="XP_033684266.1">
    <property type="nucleotide sequence ID" value="XM_033829038.1"/>
</dbReference>
<keyword evidence="2" id="KW-0378">Hydrolase</keyword>
<dbReference type="OrthoDB" id="194468at2759"/>
<dbReference type="SUPFAM" id="SSF51338">
    <property type="entry name" value="Composite domain of metallo-dependent hydrolases"/>
    <property type="match status" value="1"/>
</dbReference>